<proteinExistence type="inferred from homology"/>
<dbReference type="UniPathway" id="UPA00588">
    <property type="reaction ID" value="UER00646"/>
</dbReference>
<comment type="similarity">
    <text evidence="5 11">Belongs to the purine/pyrimidine phosphoribosyltransferase family.</text>
</comment>
<dbReference type="SUPFAM" id="SSF53271">
    <property type="entry name" value="PRTase-like"/>
    <property type="match status" value="1"/>
</dbReference>
<dbReference type="AlphaFoldDB" id="A0A8J8AWT0"/>
<evidence type="ECO:0000256" key="6">
    <source>
        <dbReference type="ARBA" id="ARBA00011893"/>
    </source>
</evidence>
<dbReference type="GO" id="GO:0044209">
    <property type="term" value="P:AMP salvage"/>
    <property type="evidence" value="ECO:0007669"/>
    <property type="project" value="UniProtKB-UniRule"/>
</dbReference>
<dbReference type="GO" id="GO:0016208">
    <property type="term" value="F:AMP binding"/>
    <property type="evidence" value="ECO:0007669"/>
    <property type="project" value="TreeGrafter"/>
</dbReference>
<accession>A0A8J8AWT0</accession>
<organism evidence="13">
    <name type="scientific">Coralloluteibacterium stylophorae</name>
    <dbReference type="NCBI Taxonomy" id="1776034"/>
    <lineage>
        <taxon>Bacteria</taxon>
        <taxon>Pseudomonadati</taxon>
        <taxon>Pseudomonadota</taxon>
        <taxon>Gammaproteobacteria</taxon>
        <taxon>Lysobacterales</taxon>
        <taxon>Lysobacteraceae</taxon>
        <taxon>Coralloluteibacterium</taxon>
    </lineage>
</organism>
<keyword evidence="15" id="KW-1185">Reference proteome</keyword>
<dbReference type="RefSeq" id="WP_211925857.1">
    <property type="nucleotide sequence ID" value="NZ_JAGQFT020000002.1"/>
</dbReference>
<sequence length="176" mass="18308">MSDAAARLAALVRPVRDFPQPGVLFKDITPLLADAAAFAAAVDAMVAPWRADPPDLVVGMESRGFILGAAAALRLGCGFVPIRKPGRLPAETLVEDYVLEYASGRLEIHADAVAAGQRVLLMDDVLATGGTLMASRRLVERLGGAVVGAAVLVEIATLGGRAHWAGPSPLHAVLRD</sequence>
<keyword evidence="9 11" id="KW-0808">Transferase</keyword>
<dbReference type="CDD" id="cd06223">
    <property type="entry name" value="PRTases_typeI"/>
    <property type="match status" value="1"/>
</dbReference>
<comment type="subcellular location">
    <subcellularLocation>
        <location evidence="3 11">Cytoplasm</location>
    </subcellularLocation>
</comment>
<evidence type="ECO:0000256" key="2">
    <source>
        <dbReference type="ARBA" id="ARBA00003968"/>
    </source>
</evidence>
<evidence type="ECO:0000313" key="15">
    <source>
        <dbReference type="Proteomes" id="UP000675747"/>
    </source>
</evidence>
<dbReference type="GO" id="GO:0006166">
    <property type="term" value="P:purine ribonucleoside salvage"/>
    <property type="evidence" value="ECO:0007669"/>
    <property type="project" value="UniProtKB-UniRule"/>
</dbReference>
<dbReference type="InterPro" id="IPR029057">
    <property type="entry name" value="PRTase-like"/>
</dbReference>
<evidence type="ECO:0000256" key="7">
    <source>
        <dbReference type="ARBA" id="ARBA00022490"/>
    </source>
</evidence>
<evidence type="ECO:0000256" key="10">
    <source>
        <dbReference type="ARBA" id="ARBA00022726"/>
    </source>
</evidence>
<dbReference type="EMBL" id="JAGQFT020000002">
    <property type="protein sequence ID" value="MBS7456133.1"/>
    <property type="molecule type" value="Genomic_DNA"/>
</dbReference>
<dbReference type="PANTHER" id="PTHR32315">
    <property type="entry name" value="ADENINE PHOSPHORIBOSYLTRANSFERASE"/>
    <property type="match status" value="1"/>
</dbReference>
<dbReference type="HAMAP" id="MF_00004">
    <property type="entry name" value="Aden_phosphoribosyltr"/>
    <property type="match status" value="1"/>
</dbReference>
<evidence type="ECO:0000256" key="3">
    <source>
        <dbReference type="ARBA" id="ARBA00004496"/>
    </source>
</evidence>
<reference evidence="14 15" key="1">
    <citation type="journal article" date="2021" name="Microbiol. Resour. Announc.">
        <title>Draft Genome Sequence of Coralloluteibacterium stylophorae LMG 29479T.</title>
        <authorList>
            <person name="Karlyshev A.V."/>
            <person name="Kudryashova E.B."/>
            <person name="Ariskina E.V."/>
            <person name="Conroy A.P."/>
            <person name="Abidueva E.Y."/>
        </authorList>
    </citation>
    <scope>NUCLEOTIDE SEQUENCE [LARGE SCALE GENOMIC DNA]</scope>
    <source>
        <strain evidence="14 15">LMG 29479</strain>
    </source>
</reference>
<protein>
    <recommendedName>
        <fullName evidence="6 11">Adenine phosphoribosyltransferase</fullName>
        <shortName evidence="11">APRT</shortName>
        <ecNumber evidence="6 11">2.4.2.7</ecNumber>
    </recommendedName>
</protein>
<keyword evidence="8 11" id="KW-0328">Glycosyltransferase</keyword>
<dbReference type="InterPro" id="IPR050054">
    <property type="entry name" value="UPRTase/APRTase"/>
</dbReference>
<gene>
    <name evidence="11" type="primary">apt</name>
    <name evidence="14" type="ORF">KB893_003160</name>
    <name evidence="13" type="ORF">KB893_05100</name>
</gene>
<evidence type="ECO:0000259" key="12">
    <source>
        <dbReference type="Pfam" id="PF00156"/>
    </source>
</evidence>
<evidence type="ECO:0000256" key="8">
    <source>
        <dbReference type="ARBA" id="ARBA00022676"/>
    </source>
</evidence>
<dbReference type="GO" id="GO:0003999">
    <property type="term" value="F:adenine phosphoribosyltransferase activity"/>
    <property type="evidence" value="ECO:0007669"/>
    <property type="project" value="UniProtKB-UniRule"/>
</dbReference>
<comment type="catalytic activity">
    <reaction evidence="1 11">
        <text>AMP + diphosphate = 5-phospho-alpha-D-ribose 1-diphosphate + adenine</text>
        <dbReference type="Rhea" id="RHEA:16609"/>
        <dbReference type="ChEBI" id="CHEBI:16708"/>
        <dbReference type="ChEBI" id="CHEBI:33019"/>
        <dbReference type="ChEBI" id="CHEBI:58017"/>
        <dbReference type="ChEBI" id="CHEBI:456215"/>
        <dbReference type="EC" id="2.4.2.7"/>
    </reaction>
</comment>
<reference evidence="13" key="2">
    <citation type="submission" date="2021-04" db="EMBL/GenBank/DDBJ databases">
        <authorList>
            <person name="Karlyshev A.V."/>
        </authorList>
    </citation>
    <scope>NUCLEOTIDE SEQUENCE</scope>
    <source>
        <strain evidence="13">LMG 29479</strain>
    </source>
</reference>
<dbReference type="Gene3D" id="3.40.50.2020">
    <property type="match status" value="1"/>
</dbReference>
<dbReference type="GO" id="GO:0002055">
    <property type="term" value="F:adenine binding"/>
    <property type="evidence" value="ECO:0007669"/>
    <property type="project" value="TreeGrafter"/>
</dbReference>
<dbReference type="Pfam" id="PF00156">
    <property type="entry name" value="Pribosyltran"/>
    <property type="match status" value="1"/>
</dbReference>
<dbReference type="InterPro" id="IPR005764">
    <property type="entry name" value="Ade_phspho_trans"/>
</dbReference>
<evidence type="ECO:0000313" key="14">
    <source>
        <dbReference type="EMBL" id="MBS7456133.1"/>
    </source>
</evidence>
<dbReference type="FunFam" id="3.40.50.2020:FF:000021">
    <property type="entry name" value="Adenine phosphoribosyltransferase"/>
    <property type="match status" value="1"/>
</dbReference>
<dbReference type="GO" id="GO:0006168">
    <property type="term" value="P:adenine salvage"/>
    <property type="evidence" value="ECO:0007669"/>
    <property type="project" value="InterPro"/>
</dbReference>
<evidence type="ECO:0000313" key="13">
    <source>
        <dbReference type="EMBL" id="MBR0561891.1"/>
    </source>
</evidence>
<evidence type="ECO:0000256" key="9">
    <source>
        <dbReference type="ARBA" id="ARBA00022679"/>
    </source>
</evidence>
<comment type="subunit">
    <text evidence="11">Homodimer.</text>
</comment>
<comment type="caution">
    <text evidence="13">The sequence shown here is derived from an EMBL/GenBank/DDBJ whole genome shotgun (WGS) entry which is preliminary data.</text>
</comment>
<dbReference type="NCBIfam" id="TIGR01090">
    <property type="entry name" value="apt"/>
    <property type="match status" value="1"/>
</dbReference>
<evidence type="ECO:0000256" key="5">
    <source>
        <dbReference type="ARBA" id="ARBA00008391"/>
    </source>
</evidence>
<comment type="function">
    <text evidence="2 11">Catalyzes a salvage reaction resulting in the formation of AMP, that is energically less costly than de novo synthesis.</text>
</comment>
<dbReference type="NCBIfam" id="NF002636">
    <property type="entry name" value="PRK02304.1-5"/>
    <property type="match status" value="1"/>
</dbReference>
<comment type="pathway">
    <text evidence="4 11">Purine metabolism; AMP biosynthesis via salvage pathway; AMP from adenine: step 1/1.</text>
</comment>
<evidence type="ECO:0000256" key="1">
    <source>
        <dbReference type="ARBA" id="ARBA00000868"/>
    </source>
</evidence>
<dbReference type="NCBIfam" id="NF002634">
    <property type="entry name" value="PRK02304.1-3"/>
    <property type="match status" value="1"/>
</dbReference>
<evidence type="ECO:0000256" key="11">
    <source>
        <dbReference type="HAMAP-Rule" id="MF_00004"/>
    </source>
</evidence>
<dbReference type="InterPro" id="IPR000836">
    <property type="entry name" value="PRTase_dom"/>
</dbReference>
<evidence type="ECO:0000256" key="4">
    <source>
        <dbReference type="ARBA" id="ARBA00004659"/>
    </source>
</evidence>
<keyword evidence="10 11" id="KW-0660">Purine salvage</keyword>
<dbReference type="EC" id="2.4.2.7" evidence="6 11"/>
<dbReference type="GO" id="GO:0005737">
    <property type="term" value="C:cytoplasm"/>
    <property type="evidence" value="ECO:0007669"/>
    <property type="project" value="UniProtKB-SubCell"/>
</dbReference>
<keyword evidence="7 11" id="KW-0963">Cytoplasm</keyword>
<name>A0A8J8AWT0_9GAMM</name>
<dbReference type="PANTHER" id="PTHR32315:SF3">
    <property type="entry name" value="ADENINE PHOSPHORIBOSYLTRANSFERASE"/>
    <property type="match status" value="1"/>
</dbReference>
<feature type="domain" description="Phosphoribosyltransferase" evidence="12">
    <location>
        <begin position="37"/>
        <end position="154"/>
    </location>
</feature>
<dbReference type="Proteomes" id="UP000675747">
    <property type="component" value="Unassembled WGS sequence"/>
</dbReference>
<dbReference type="EMBL" id="JAGQFT010000026">
    <property type="protein sequence ID" value="MBR0561891.1"/>
    <property type="molecule type" value="Genomic_DNA"/>
</dbReference>